<protein>
    <submittedName>
        <fullName evidence="1">Uncharacterized protein</fullName>
    </submittedName>
</protein>
<reference evidence="1 2" key="1">
    <citation type="submission" date="2013-09" db="EMBL/GenBank/DDBJ databases">
        <title>High correlation between genotypes and phenotypes of environmental bacteria Comamonas testosteroni strains.</title>
        <authorList>
            <person name="Liu L."/>
            <person name="Zhu W."/>
            <person name="Xia X."/>
            <person name="Xu B."/>
            <person name="Luo M."/>
            <person name="Wang G."/>
        </authorList>
    </citation>
    <scope>NUCLEOTIDE SEQUENCE [LARGE SCALE GENOMIC DNA]</scope>
    <source>
        <strain evidence="1 2">JL40</strain>
    </source>
</reference>
<proteinExistence type="predicted"/>
<accession>A0A096HG66</accession>
<comment type="caution">
    <text evidence="1">The sequence shown here is derived from an EMBL/GenBank/DDBJ whole genome shotgun (WGS) entry which is preliminary data.</text>
</comment>
<sequence length="59" mass="5914">MQVADAVVAELHRSAVAAGGTGTSELLLVGHAQAIPKIGELLRGVVAIKSHAPMVGAML</sequence>
<organism evidence="1 2">
    <name type="scientific">Comamonas testosteroni</name>
    <name type="common">Pseudomonas testosteroni</name>
    <dbReference type="NCBI Taxonomy" id="285"/>
    <lineage>
        <taxon>Bacteria</taxon>
        <taxon>Pseudomonadati</taxon>
        <taxon>Pseudomonadota</taxon>
        <taxon>Betaproteobacteria</taxon>
        <taxon>Burkholderiales</taxon>
        <taxon>Comamonadaceae</taxon>
        <taxon>Comamonas</taxon>
    </lineage>
</organism>
<dbReference type="EMBL" id="AWOR01000057">
    <property type="protein sequence ID" value="KGH27867.1"/>
    <property type="molecule type" value="Genomic_DNA"/>
</dbReference>
<evidence type="ECO:0000313" key="2">
    <source>
        <dbReference type="Proteomes" id="UP000029553"/>
    </source>
</evidence>
<name>A0A096HG66_COMTE</name>
<dbReference type="AlphaFoldDB" id="A0A096HG66"/>
<evidence type="ECO:0000313" key="1">
    <source>
        <dbReference type="EMBL" id="KGH27867.1"/>
    </source>
</evidence>
<dbReference type="Proteomes" id="UP000029553">
    <property type="component" value="Unassembled WGS sequence"/>
</dbReference>
<gene>
    <name evidence="1" type="ORF">P353_17170</name>
</gene>